<keyword evidence="1" id="KW-0614">Plasmid</keyword>
<protein>
    <submittedName>
        <fullName evidence="1">Uncharacterized protein</fullName>
    </submittedName>
</protein>
<evidence type="ECO:0000313" key="2">
    <source>
        <dbReference type="Proteomes" id="UP000215256"/>
    </source>
</evidence>
<name>A0A248UNY1_9HYPH</name>
<dbReference type="AlphaFoldDB" id="A0A248UNY1"/>
<dbReference type="KEGG" id="och:CES85_3628"/>
<geneLocation type="plasmid" evidence="1 2">
    <name>unnamed1</name>
</geneLocation>
<organism evidence="1 2">
    <name type="scientific">Ochrobactrum quorumnocens</name>
    <dbReference type="NCBI Taxonomy" id="271865"/>
    <lineage>
        <taxon>Bacteria</taxon>
        <taxon>Pseudomonadati</taxon>
        <taxon>Pseudomonadota</taxon>
        <taxon>Alphaproteobacteria</taxon>
        <taxon>Hyphomicrobiales</taxon>
        <taxon>Brucellaceae</taxon>
        <taxon>Brucella/Ochrobactrum group</taxon>
        <taxon>Ochrobactrum</taxon>
    </lineage>
</organism>
<accession>A0A248UNY1</accession>
<proteinExistence type="predicted"/>
<sequence length="44" mass="5085">MWHIGYSPFSDLFQNRTQWHRNEVGHAVSQISVLITALLTETIS</sequence>
<dbReference type="EMBL" id="CP022605">
    <property type="protein sequence ID" value="ASV88019.1"/>
    <property type="molecule type" value="Genomic_DNA"/>
</dbReference>
<evidence type="ECO:0000313" key="1">
    <source>
        <dbReference type="EMBL" id="ASV88019.1"/>
    </source>
</evidence>
<dbReference type="Proteomes" id="UP000215256">
    <property type="component" value="Plasmid unnamed1"/>
</dbReference>
<reference evidence="1 2" key="1">
    <citation type="submission" date="2017-07" db="EMBL/GenBank/DDBJ databases">
        <title>Phylogenetic study on the rhizospheric bacterium Ochrobactrum sp. A44.</title>
        <authorList>
            <person name="Krzyzanowska D.M."/>
            <person name="Ossowicki A."/>
            <person name="Rajewska M."/>
            <person name="Maciag T."/>
            <person name="Kaczynski Z."/>
            <person name="Czerwicka M."/>
            <person name="Jafra S."/>
        </authorList>
    </citation>
    <scope>NUCLEOTIDE SEQUENCE [LARGE SCALE GENOMIC DNA]</scope>
    <source>
        <strain evidence="1 2">A44</strain>
        <plasmid evidence="1 2">unnamed1</plasmid>
    </source>
</reference>
<gene>
    <name evidence="1" type="ORF">CES85_3628</name>
</gene>